<dbReference type="AlphaFoldDB" id="A0AAD5MLN3"/>
<dbReference type="EMBL" id="JAHQIW010003963">
    <property type="protein sequence ID" value="KAJ1360795.1"/>
    <property type="molecule type" value="Genomic_DNA"/>
</dbReference>
<reference evidence="2" key="1">
    <citation type="submission" date="2021-06" db="EMBL/GenBank/DDBJ databases">
        <title>Parelaphostrongylus tenuis whole genome reference sequence.</title>
        <authorList>
            <person name="Garwood T.J."/>
            <person name="Larsen P.A."/>
            <person name="Fountain-Jones N.M."/>
            <person name="Garbe J.R."/>
            <person name="Macchietto M.G."/>
            <person name="Kania S.A."/>
            <person name="Gerhold R.W."/>
            <person name="Richards J.E."/>
            <person name="Wolf T.M."/>
        </authorList>
    </citation>
    <scope>NUCLEOTIDE SEQUENCE</scope>
    <source>
        <strain evidence="2">MNPRO001-30</strain>
        <tissue evidence="2">Meninges</tissue>
    </source>
</reference>
<protein>
    <submittedName>
        <fullName evidence="2">Uncharacterized protein</fullName>
    </submittedName>
</protein>
<feature type="compositionally biased region" description="Basic and acidic residues" evidence="1">
    <location>
        <begin position="176"/>
        <end position="198"/>
    </location>
</feature>
<gene>
    <name evidence="2" type="ORF">KIN20_019860</name>
</gene>
<accession>A0AAD5MLN3</accession>
<evidence type="ECO:0000313" key="2">
    <source>
        <dbReference type="EMBL" id="KAJ1360795.1"/>
    </source>
</evidence>
<organism evidence="2 3">
    <name type="scientific">Parelaphostrongylus tenuis</name>
    <name type="common">Meningeal worm</name>
    <dbReference type="NCBI Taxonomy" id="148309"/>
    <lineage>
        <taxon>Eukaryota</taxon>
        <taxon>Metazoa</taxon>
        <taxon>Ecdysozoa</taxon>
        <taxon>Nematoda</taxon>
        <taxon>Chromadorea</taxon>
        <taxon>Rhabditida</taxon>
        <taxon>Rhabditina</taxon>
        <taxon>Rhabditomorpha</taxon>
        <taxon>Strongyloidea</taxon>
        <taxon>Metastrongylidae</taxon>
        <taxon>Parelaphostrongylus</taxon>
    </lineage>
</organism>
<dbReference type="Proteomes" id="UP001196413">
    <property type="component" value="Unassembled WGS sequence"/>
</dbReference>
<evidence type="ECO:0000313" key="3">
    <source>
        <dbReference type="Proteomes" id="UP001196413"/>
    </source>
</evidence>
<proteinExistence type="predicted"/>
<feature type="region of interest" description="Disordered" evidence="1">
    <location>
        <begin position="122"/>
        <end position="214"/>
    </location>
</feature>
<sequence length="214" mass="24661">MGIGLRRTKPDFEKTELSNKTQQGIDCIYPPDSNTTVSTLSVNEYFAAKMAALKAKTEQSGNETKVDVKANVPNKSVDEEVDQYAEKSRIKKRKKKEKELRAQNFLESRMLSDSHEAEIEVCEKKEKAMRTTDKDERRGRKEEKKSRKREQLIDFIDEDSRPEVDCSDYGTIDISTEEKRTSEQIDKNKADNVREEIRCNAAKKKRKSGKSSEQ</sequence>
<comment type="caution">
    <text evidence="2">The sequence shown here is derived from an EMBL/GenBank/DDBJ whole genome shotgun (WGS) entry which is preliminary data.</text>
</comment>
<name>A0AAD5MLN3_PARTN</name>
<feature type="compositionally biased region" description="Basic residues" evidence="1">
    <location>
        <begin position="201"/>
        <end position="214"/>
    </location>
</feature>
<feature type="compositionally biased region" description="Basic and acidic residues" evidence="1">
    <location>
        <begin position="122"/>
        <end position="164"/>
    </location>
</feature>
<keyword evidence="3" id="KW-1185">Reference proteome</keyword>
<evidence type="ECO:0000256" key="1">
    <source>
        <dbReference type="SAM" id="MobiDB-lite"/>
    </source>
</evidence>